<dbReference type="AlphaFoldDB" id="A0A7J8LTS0"/>
<protein>
    <submittedName>
        <fullName evidence="1">Uncharacterized protein</fullName>
    </submittedName>
</protein>
<dbReference type="Proteomes" id="UP000593572">
    <property type="component" value="Unassembled WGS sequence"/>
</dbReference>
<organism evidence="1 2">
    <name type="scientific">Gossypium lobatum</name>
    <dbReference type="NCBI Taxonomy" id="34289"/>
    <lineage>
        <taxon>Eukaryota</taxon>
        <taxon>Viridiplantae</taxon>
        <taxon>Streptophyta</taxon>
        <taxon>Embryophyta</taxon>
        <taxon>Tracheophyta</taxon>
        <taxon>Spermatophyta</taxon>
        <taxon>Magnoliopsida</taxon>
        <taxon>eudicotyledons</taxon>
        <taxon>Gunneridae</taxon>
        <taxon>Pentapetalae</taxon>
        <taxon>rosids</taxon>
        <taxon>malvids</taxon>
        <taxon>Malvales</taxon>
        <taxon>Malvaceae</taxon>
        <taxon>Malvoideae</taxon>
        <taxon>Gossypium</taxon>
    </lineage>
</organism>
<keyword evidence="2" id="KW-1185">Reference proteome</keyword>
<name>A0A7J8LTS0_9ROSI</name>
<evidence type="ECO:0000313" key="2">
    <source>
        <dbReference type="Proteomes" id="UP000593572"/>
    </source>
</evidence>
<reference evidence="1 2" key="1">
    <citation type="journal article" date="2019" name="Genome Biol. Evol.">
        <title>Insights into the evolution of the New World diploid cottons (Gossypium, subgenus Houzingenia) based on genome sequencing.</title>
        <authorList>
            <person name="Grover C.E."/>
            <person name="Arick M.A. 2nd"/>
            <person name="Thrash A."/>
            <person name="Conover J.L."/>
            <person name="Sanders W.S."/>
            <person name="Peterson D.G."/>
            <person name="Frelichowski J.E."/>
            <person name="Scheffler J.A."/>
            <person name="Scheffler B.E."/>
            <person name="Wendel J.F."/>
        </authorList>
    </citation>
    <scope>NUCLEOTIDE SEQUENCE [LARGE SCALE GENOMIC DNA]</scope>
    <source>
        <strain evidence="1">157</strain>
        <tissue evidence="1">Leaf</tissue>
    </source>
</reference>
<evidence type="ECO:0000313" key="1">
    <source>
        <dbReference type="EMBL" id="MBA0555834.1"/>
    </source>
</evidence>
<dbReference type="EMBL" id="JABEZX010000005">
    <property type="protein sequence ID" value="MBA0555834.1"/>
    <property type="molecule type" value="Genomic_DNA"/>
</dbReference>
<gene>
    <name evidence="1" type="ORF">Golob_025989</name>
</gene>
<proteinExistence type="predicted"/>
<comment type="caution">
    <text evidence="1">The sequence shown here is derived from an EMBL/GenBank/DDBJ whole genome shotgun (WGS) entry which is preliminary data.</text>
</comment>
<accession>A0A7J8LTS0</accession>
<sequence length="60" mass="7261">MKKTFTELVEDSTEVQRERYTRVYIFQIIGGILMPDKSRNLVHQRWLLKLVYFREVGELS</sequence>
<feature type="non-terminal residue" evidence="1">
    <location>
        <position position="60"/>
    </location>
</feature>